<reference evidence="2 3" key="1">
    <citation type="submission" date="2019-02" db="EMBL/GenBank/DDBJ databases">
        <title>Deep-cultivation of Planctomycetes and their phenomic and genomic characterization uncovers novel biology.</title>
        <authorList>
            <person name="Wiegand S."/>
            <person name="Jogler M."/>
            <person name="Boedeker C."/>
            <person name="Pinto D."/>
            <person name="Vollmers J."/>
            <person name="Rivas-Marin E."/>
            <person name="Kohn T."/>
            <person name="Peeters S.H."/>
            <person name="Heuer A."/>
            <person name="Rast P."/>
            <person name="Oberbeckmann S."/>
            <person name="Bunk B."/>
            <person name="Jeske O."/>
            <person name="Meyerdierks A."/>
            <person name="Storesund J.E."/>
            <person name="Kallscheuer N."/>
            <person name="Luecker S."/>
            <person name="Lage O.M."/>
            <person name="Pohl T."/>
            <person name="Merkel B.J."/>
            <person name="Hornburger P."/>
            <person name="Mueller R.-W."/>
            <person name="Bruemmer F."/>
            <person name="Labrenz M."/>
            <person name="Spormann A.M."/>
            <person name="Op den Camp H."/>
            <person name="Overmann J."/>
            <person name="Amann R."/>
            <person name="Jetten M.S.M."/>
            <person name="Mascher T."/>
            <person name="Medema M.H."/>
            <person name="Devos D.P."/>
            <person name="Kaster A.-K."/>
            <person name="Ovreas L."/>
            <person name="Rohde M."/>
            <person name="Galperin M.Y."/>
            <person name="Jogler C."/>
        </authorList>
    </citation>
    <scope>NUCLEOTIDE SEQUENCE [LARGE SCALE GENOMIC DNA]</scope>
    <source>
        <strain evidence="2 3">Pan44</strain>
    </source>
</reference>
<dbReference type="AlphaFoldDB" id="A0A517SAM3"/>
<evidence type="ECO:0000256" key="1">
    <source>
        <dbReference type="SAM" id="Phobius"/>
    </source>
</evidence>
<proteinExistence type="predicted"/>
<keyword evidence="1" id="KW-0812">Transmembrane</keyword>
<sequence>MSSTALYIFAGIALCFANTTAWVGTWFGLPGTWVIVALTALACQFFPSTGSLGLGWTTVGVLAGMAVLGEIWETSAAAMLAKNAGGSRRGAAFSMLGAIAGSITGAFLGVPIPVFGSMIGAIAGAAGGAFAGAWIGEGQLGRTMVERVAIGKAAATGRVFGTIGKLLLGLAMVIVATAAYFF</sequence>
<dbReference type="EMBL" id="CP036271">
    <property type="protein sequence ID" value="QDT53180.1"/>
    <property type="molecule type" value="Genomic_DNA"/>
</dbReference>
<feature type="transmembrane region" description="Helical" evidence="1">
    <location>
        <begin position="114"/>
        <end position="136"/>
    </location>
</feature>
<gene>
    <name evidence="2" type="ORF">Pan44_11960</name>
</gene>
<dbReference type="Proteomes" id="UP000315700">
    <property type="component" value="Chromosome"/>
</dbReference>
<name>A0A517SAM3_9PLAN</name>
<feature type="transmembrane region" description="Helical" evidence="1">
    <location>
        <begin position="45"/>
        <end position="69"/>
    </location>
</feature>
<feature type="transmembrane region" description="Helical" evidence="1">
    <location>
        <begin position="90"/>
        <end position="108"/>
    </location>
</feature>
<feature type="transmembrane region" description="Helical" evidence="1">
    <location>
        <begin position="157"/>
        <end position="181"/>
    </location>
</feature>
<dbReference type="Pfam" id="PF04306">
    <property type="entry name" value="DUF456"/>
    <property type="match status" value="1"/>
</dbReference>
<dbReference type="RefSeq" id="WP_145028175.1">
    <property type="nucleotide sequence ID" value="NZ_CP036271.1"/>
</dbReference>
<dbReference type="InParanoid" id="A0A517SAM3"/>
<evidence type="ECO:0008006" key="4">
    <source>
        <dbReference type="Google" id="ProtNLM"/>
    </source>
</evidence>
<evidence type="ECO:0000313" key="2">
    <source>
        <dbReference type="EMBL" id="QDT53180.1"/>
    </source>
</evidence>
<keyword evidence="1" id="KW-1133">Transmembrane helix</keyword>
<dbReference type="OrthoDB" id="215610at2"/>
<keyword evidence="3" id="KW-1185">Reference proteome</keyword>
<protein>
    <recommendedName>
        <fullName evidence="4">DUF456 domain-containing protein</fullName>
    </recommendedName>
</protein>
<accession>A0A517SAM3</accession>
<keyword evidence="1" id="KW-0472">Membrane</keyword>
<dbReference type="KEGG" id="ccos:Pan44_11960"/>
<evidence type="ECO:0000313" key="3">
    <source>
        <dbReference type="Proteomes" id="UP000315700"/>
    </source>
</evidence>
<organism evidence="2 3">
    <name type="scientific">Caulifigura coniformis</name>
    <dbReference type="NCBI Taxonomy" id="2527983"/>
    <lineage>
        <taxon>Bacteria</taxon>
        <taxon>Pseudomonadati</taxon>
        <taxon>Planctomycetota</taxon>
        <taxon>Planctomycetia</taxon>
        <taxon>Planctomycetales</taxon>
        <taxon>Planctomycetaceae</taxon>
        <taxon>Caulifigura</taxon>
    </lineage>
</organism>
<dbReference type="InterPro" id="IPR007403">
    <property type="entry name" value="DUF456"/>
</dbReference>